<accession>A0AAI9U2D0</accession>
<dbReference type="GO" id="GO:0005634">
    <property type="term" value="C:nucleus"/>
    <property type="evidence" value="ECO:0007669"/>
    <property type="project" value="UniProtKB-SubCell"/>
</dbReference>
<dbReference type="AlphaFoldDB" id="A0AAI9U2D0"/>
<dbReference type="InterPro" id="IPR007219">
    <property type="entry name" value="XnlR_reg_dom"/>
</dbReference>
<dbReference type="InterPro" id="IPR050815">
    <property type="entry name" value="TF_fung"/>
</dbReference>
<evidence type="ECO:0000256" key="3">
    <source>
        <dbReference type="ARBA" id="ARBA00023015"/>
    </source>
</evidence>
<evidence type="ECO:0000259" key="6">
    <source>
        <dbReference type="Pfam" id="PF04082"/>
    </source>
</evidence>
<feature type="domain" description="Xylanolytic transcriptional activator regulatory" evidence="6">
    <location>
        <begin position="69"/>
        <end position="252"/>
    </location>
</feature>
<keyword evidence="2" id="KW-0479">Metal-binding</keyword>
<dbReference type="Proteomes" id="UP001239213">
    <property type="component" value="Unassembled WGS sequence"/>
</dbReference>
<keyword evidence="8" id="KW-1185">Reference proteome</keyword>
<evidence type="ECO:0000256" key="5">
    <source>
        <dbReference type="ARBA" id="ARBA00023242"/>
    </source>
</evidence>
<evidence type="ECO:0000256" key="4">
    <source>
        <dbReference type="ARBA" id="ARBA00023163"/>
    </source>
</evidence>
<dbReference type="GO" id="GO:0000981">
    <property type="term" value="F:DNA-binding transcription factor activity, RNA polymerase II-specific"/>
    <property type="evidence" value="ECO:0007669"/>
    <property type="project" value="InterPro"/>
</dbReference>
<dbReference type="GO" id="GO:0006351">
    <property type="term" value="P:DNA-templated transcription"/>
    <property type="evidence" value="ECO:0007669"/>
    <property type="project" value="InterPro"/>
</dbReference>
<organism evidence="7 8">
    <name type="scientific">Colletotrichum cuscutae</name>
    <dbReference type="NCBI Taxonomy" id="1209917"/>
    <lineage>
        <taxon>Eukaryota</taxon>
        <taxon>Fungi</taxon>
        <taxon>Dikarya</taxon>
        <taxon>Ascomycota</taxon>
        <taxon>Pezizomycotina</taxon>
        <taxon>Sordariomycetes</taxon>
        <taxon>Hypocreomycetidae</taxon>
        <taxon>Glomerellales</taxon>
        <taxon>Glomerellaceae</taxon>
        <taxon>Colletotrichum</taxon>
        <taxon>Colletotrichum acutatum species complex</taxon>
    </lineage>
</organism>
<keyword evidence="3" id="KW-0805">Transcription regulation</keyword>
<evidence type="ECO:0000256" key="1">
    <source>
        <dbReference type="ARBA" id="ARBA00004123"/>
    </source>
</evidence>
<comment type="caution">
    <text evidence="7">The sequence shown here is derived from an EMBL/GenBank/DDBJ whole genome shotgun (WGS) entry which is preliminary data.</text>
</comment>
<dbReference type="GO" id="GO:0003677">
    <property type="term" value="F:DNA binding"/>
    <property type="evidence" value="ECO:0007669"/>
    <property type="project" value="InterPro"/>
</dbReference>
<sequence length="478" mass="54119">MTRSCTKATGAHNSICHYGSYYKEAHLISSSLLGPKLATRQDHDDLLTTHLFATLEVLDLGIEMVVDGYLRSIHEWIPIIHPLGLRRQAASLQSTPSAELASLILHILLITPVIPSALAPYNEPLLPSLYDDCKLAFILLQKYSRGHLQTIQSGLLLAIYEQGRGFVSDAYATLAICASLGHVTGLYQSLNPATVFNEEKMRVWWAIFFLDRLDTYSTGNSERAPLVRDARLGAMLPREDNAWSQDLDISGTFQPLVFSADDVQTYGVFASEIQALYALQSVMQRTRDPSVELEKLLDHESWKLDMLIQRKIRETLTISWRRLEHQYTVVTVYLLQRLACNDQKLPLFVKESSIAALEMALTIAHDLMRTEKTADILKLDRMPLTAVILYKKVGLAAILLGKYYGRGTETLLREVIQMLWERISRRWKIARSSNRISTPRSLSYVQGRRHGLVNSNLAHSNFHLKTTSWSFTSDRSTC</sequence>
<evidence type="ECO:0000256" key="2">
    <source>
        <dbReference type="ARBA" id="ARBA00022723"/>
    </source>
</evidence>
<dbReference type="CDD" id="cd12148">
    <property type="entry name" value="fungal_TF_MHR"/>
    <property type="match status" value="1"/>
</dbReference>
<keyword evidence="5" id="KW-0539">Nucleus</keyword>
<dbReference type="EMBL" id="MPDP01000310">
    <property type="protein sequence ID" value="KAK1448262.1"/>
    <property type="molecule type" value="Genomic_DNA"/>
</dbReference>
<proteinExistence type="predicted"/>
<evidence type="ECO:0000313" key="8">
    <source>
        <dbReference type="Proteomes" id="UP001239213"/>
    </source>
</evidence>
<evidence type="ECO:0000313" key="7">
    <source>
        <dbReference type="EMBL" id="KAK1448262.1"/>
    </source>
</evidence>
<dbReference type="Pfam" id="PF04082">
    <property type="entry name" value="Fungal_trans"/>
    <property type="match status" value="1"/>
</dbReference>
<comment type="subcellular location">
    <subcellularLocation>
        <location evidence="1">Nucleus</location>
    </subcellularLocation>
</comment>
<dbReference type="GO" id="GO:0008270">
    <property type="term" value="F:zinc ion binding"/>
    <property type="evidence" value="ECO:0007669"/>
    <property type="project" value="InterPro"/>
</dbReference>
<reference evidence="7" key="1">
    <citation type="submission" date="2016-11" db="EMBL/GenBank/DDBJ databases">
        <title>The genome sequence of Colletotrichum cuscutae.</title>
        <authorList>
            <person name="Baroncelli R."/>
        </authorList>
    </citation>
    <scope>NUCLEOTIDE SEQUENCE</scope>
    <source>
        <strain evidence="7">IMI 304802</strain>
    </source>
</reference>
<protein>
    <recommendedName>
        <fullName evidence="6">Xylanolytic transcriptional activator regulatory domain-containing protein</fullName>
    </recommendedName>
</protein>
<dbReference type="PANTHER" id="PTHR47338">
    <property type="entry name" value="ZN(II)2CYS6 TRANSCRIPTION FACTOR (EUROFUNG)-RELATED"/>
    <property type="match status" value="1"/>
</dbReference>
<name>A0AAI9U2D0_9PEZI</name>
<gene>
    <name evidence="7" type="ORF">CCUS01_11845</name>
</gene>
<keyword evidence="4" id="KW-0804">Transcription</keyword>
<dbReference type="PANTHER" id="PTHR47338:SF20">
    <property type="entry name" value="ZN(II)2CYS6 TRANSCRIPTION FACTOR (EUROFUNG)"/>
    <property type="match status" value="1"/>
</dbReference>